<evidence type="ECO:0000313" key="2">
    <source>
        <dbReference type="Proteomes" id="UP000799754"/>
    </source>
</evidence>
<accession>A0ACB6RLC9</accession>
<keyword evidence="2" id="KW-1185">Reference proteome</keyword>
<name>A0ACB6RLC9_9PLEO</name>
<gene>
    <name evidence="1" type="ORF">BU25DRAFT_426163</name>
</gene>
<comment type="caution">
    <text evidence="1">The sequence shown here is derived from an EMBL/GenBank/DDBJ whole genome shotgun (WGS) entry which is preliminary data.</text>
</comment>
<dbReference type="EMBL" id="MU006750">
    <property type="protein sequence ID" value="KAF2621908.1"/>
    <property type="molecule type" value="Genomic_DNA"/>
</dbReference>
<evidence type="ECO:0000313" key="1">
    <source>
        <dbReference type="EMBL" id="KAF2621908.1"/>
    </source>
</evidence>
<dbReference type="Proteomes" id="UP000799754">
    <property type="component" value="Unassembled WGS sequence"/>
</dbReference>
<protein>
    <submittedName>
        <fullName evidence="1">Uncharacterized protein</fullName>
    </submittedName>
</protein>
<organism evidence="1 2">
    <name type="scientific">Macroventuria anomochaeta</name>
    <dbReference type="NCBI Taxonomy" id="301207"/>
    <lineage>
        <taxon>Eukaryota</taxon>
        <taxon>Fungi</taxon>
        <taxon>Dikarya</taxon>
        <taxon>Ascomycota</taxon>
        <taxon>Pezizomycotina</taxon>
        <taxon>Dothideomycetes</taxon>
        <taxon>Pleosporomycetidae</taxon>
        <taxon>Pleosporales</taxon>
        <taxon>Pleosporineae</taxon>
        <taxon>Didymellaceae</taxon>
        <taxon>Macroventuria</taxon>
    </lineage>
</organism>
<reference evidence="1" key="1">
    <citation type="journal article" date="2020" name="Stud. Mycol.">
        <title>101 Dothideomycetes genomes: a test case for predicting lifestyles and emergence of pathogens.</title>
        <authorList>
            <person name="Haridas S."/>
            <person name="Albert R."/>
            <person name="Binder M."/>
            <person name="Bloem J."/>
            <person name="Labutti K."/>
            <person name="Salamov A."/>
            <person name="Andreopoulos B."/>
            <person name="Baker S."/>
            <person name="Barry K."/>
            <person name="Bills G."/>
            <person name="Bluhm B."/>
            <person name="Cannon C."/>
            <person name="Castanera R."/>
            <person name="Culley D."/>
            <person name="Daum C."/>
            <person name="Ezra D."/>
            <person name="Gonzalez J."/>
            <person name="Henrissat B."/>
            <person name="Kuo A."/>
            <person name="Liang C."/>
            <person name="Lipzen A."/>
            <person name="Lutzoni F."/>
            <person name="Magnuson J."/>
            <person name="Mondo S."/>
            <person name="Nolan M."/>
            <person name="Ohm R."/>
            <person name="Pangilinan J."/>
            <person name="Park H.-J."/>
            <person name="Ramirez L."/>
            <person name="Alfaro M."/>
            <person name="Sun H."/>
            <person name="Tritt A."/>
            <person name="Yoshinaga Y."/>
            <person name="Zwiers L.-H."/>
            <person name="Turgeon B."/>
            <person name="Goodwin S."/>
            <person name="Spatafora J."/>
            <person name="Crous P."/>
            <person name="Grigoriev I."/>
        </authorList>
    </citation>
    <scope>NUCLEOTIDE SEQUENCE</scope>
    <source>
        <strain evidence="1">CBS 525.71</strain>
    </source>
</reference>
<proteinExistence type="predicted"/>
<sequence>MQKRTLPVDRFRNMLPAFTKDPSNLEMLHPFPNNITVAPKPTARKFAHRIFNDGFTPGTLVFWIHSSACNNSLNDPGTAVIRYIDSETRDWQEQVTISHLITPADTESVAVGQALNCAGRLTEYLDQTVVFTDGQRVLHALKKNQFEGKFGGEIVGKVLTIANAFFDGGIQVDLHWSPYPPHVKGYHRVDEVSRMHRRLA</sequence>